<keyword evidence="7" id="KW-0496">Mitochondrion</keyword>
<feature type="transmembrane region" description="Helical" evidence="11">
    <location>
        <begin position="249"/>
        <end position="272"/>
    </location>
</feature>
<evidence type="ECO:0000256" key="2">
    <source>
        <dbReference type="ARBA" id="ARBA00006375"/>
    </source>
</evidence>
<evidence type="ECO:0000256" key="11">
    <source>
        <dbReference type="SAM" id="Phobius"/>
    </source>
</evidence>
<evidence type="ECO:0000256" key="5">
    <source>
        <dbReference type="ARBA" id="ARBA00022737"/>
    </source>
</evidence>
<keyword evidence="3 10" id="KW-0813">Transport</keyword>
<sequence>MKELFSGGAGILVGHPLDTVKTRLQTIQGYTGMLDCMKKTVRQESLFGLYKGMFMPVMSAGVIHSLLFAGYGIALRQLHKNESNVEARKDLPMLEILFASTCGTLLQVAPVVPIELVKTKLQVQRENVSHFVAHSKNLYAGPWECIRDTVRHEGVKGLFKGGSVVLSRDVISYMFYIPVYEGVLRTFRKYDLEGTAAHLLAGGIAGVFAWITVCPLEVLKCRIQSDKSHLPIKASALAKEIYRAEGMKAFFRGAVALCIRGFVVNAAIFVVYEKTVHHVSKL</sequence>
<dbReference type="Gene3D" id="1.50.40.10">
    <property type="entry name" value="Mitochondrial carrier domain"/>
    <property type="match status" value="2"/>
</dbReference>
<feature type="repeat" description="Solcar" evidence="9">
    <location>
        <begin position="193"/>
        <end position="278"/>
    </location>
</feature>
<dbReference type="AlphaFoldDB" id="A0A8S1HA05"/>
<dbReference type="GO" id="GO:0031966">
    <property type="term" value="C:mitochondrial membrane"/>
    <property type="evidence" value="ECO:0007669"/>
    <property type="project" value="UniProtKB-SubCell"/>
</dbReference>
<feature type="repeat" description="Solcar" evidence="9">
    <location>
        <begin position="1"/>
        <end position="77"/>
    </location>
</feature>
<evidence type="ECO:0000256" key="8">
    <source>
        <dbReference type="ARBA" id="ARBA00023136"/>
    </source>
</evidence>
<evidence type="ECO:0000256" key="4">
    <source>
        <dbReference type="ARBA" id="ARBA00022692"/>
    </source>
</evidence>
<keyword evidence="4 9" id="KW-0812">Transmembrane</keyword>
<accession>A0A8S1HA05</accession>
<comment type="subcellular location">
    <subcellularLocation>
        <location evidence="1">Mitochondrion membrane</location>
        <topology evidence="1">Multi-pass membrane protein</topology>
    </subcellularLocation>
</comment>
<name>A0A8S1HA05_9PELO</name>
<dbReference type="EMBL" id="CAJGYM010000030">
    <property type="protein sequence ID" value="CAD6192903.1"/>
    <property type="molecule type" value="Genomic_DNA"/>
</dbReference>
<dbReference type="PANTHER" id="PTHR45624:SF10">
    <property type="entry name" value="SLC (SOLUTE CARRIER) HOMOLOG"/>
    <property type="match status" value="1"/>
</dbReference>
<dbReference type="PANTHER" id="PTHR45624">
    <property type="entry name" value="MITOCHONDRIAL BASIC AMINO ACIDS TRANSPORTER-RELATED"/>
    <property type="match status" value="1"/>
</dbReference>
<keyword evidence="6 11" id="KW-1133">Transmembrane helix</keyword>
<evidence type="ECO:0000313" key="13">
    <source>
        <dbReference type="Proteomes" id="UP000835052"/>
    </source>
</evidence>
<dbReference type="InterPro" id="IPR050567">
    <property type="entry name" value="Mitochondrial_Carrier"/>
</dbReference>
<keyword evidence="5" id="KW-0677">Repeat</keyword>
<dbReference type="OrthoDB" id="193856at2759"/>
<comment type="caution">
    <text evidence="12">The sequence shown here is derived from an EMBL/GenBank/DDBJ whole genome shotgun (WGS) entry which is preliminary data.</text>
</comment>
<gene>
    <name evidence="12" type="ORF">CAUJ_LOCUS8822</name>
</gene>
<evidence type="ECO:0000313" key="12">
    <source>
        <dbReference type="EMBL" id="CAD6192903.1"/>
    </source>
</evidence>
<keyword evidence="8 9" id="KW-0472">Membrane</keyword>
<dbReference type="InterPro" id="IPR018108">
    <property type="entry name" value="MCP_transmembrane"/>
</dbReference>
<evidence type="ECO:0000256" key="9">
    <source>
        <dbReference type="PROSITE-ProRule" id="PRU00282"/>
    </source>
</evidence>
<evidence type="ECO:0000256" key="7">
    <source>
        <dbReference type="ARBA" id="ARBA00023128"/>
    </source>
</evidence>
<evidence type="ECO:0000256" key="6">
    <source>
        <dbReference type="ARBA" id="ARBA00022989"/>
    </source>
</evidence>
<dbReference type="PROSITE" id="PS50920">
    <property type="entry name" value="SOLCAR"/>
    <property type="match status" value="3"/>
</dbReference>
<dbReference type="InterPro" id="IPR023395">
    <property type="entry name" value="MCP_dom_sf"/>
</dbReference>
<dbReference type="Proteomes" id="UP000835052">
    <property type="component" value="Unassembled WGS sequence"/>
</dbReference>
<keyword evidence="13" id="KW-1185">Reference proteome</keyword>
<dbReference type="SUPFAM" id="SSF103506">
    <property type="entry name" value="Mitochondrial carrier"/>
    <property type="match status" value="1"/>
</dbReference>
<dbReference type="Pfam" id="PF00153">
    <property type="entry name" value="Mito_carr"/>
    <property type="match status" value="3"/>
</dbReference>
<evidence type="ECO:0000256" key="1">
    <source>
        <dbReference type="ARBA" id="ARBA00004225"/>
    </source>
</evidence>
<dbReference type="GO" id="GO:0022857">
    <property type="term" value="F:transmembrane transporter activity"/>
    <property type="evidence" value="ECO:0007669"/>
    <property type="project" value="TreeGrafter"/>
</dbReference>
<feature type="repeat" description="Solcar" evidence="9">
    <location>
        <begin position="91"/>
        <end position="186"/>
    </location>
</feature>
<reference evidence="12" key="1">
    <citation type="submission" date="2020-10" db="EMBL/GenBank/DDBJ databases">
        <authorList>
            <person name="Kikuchi T."/>
        </authorList>
    </citation>
    <scope>NUCLEOTIDE SEQUENCE</scope>
    <source>
        <strain evidence="12">NKZ352</strain>
    </source>
</reference>
<proteinExistence type="inferred from homology"/>
<feature type="transmembrane region" description="Helical" evidence="11">
    <location>
        <begin position="196"/>
        <end position="219"/>
    </location>
</feature>
<evidence type="ECO:0000256" key="3">
    <source>
        <dbReference type="ARBA" id="ARBA00022448"/>
    </source>
</evidence>
<feature type="transmembrane region" description="Helical" evidence="11">
    <location>
        <begin position="53"/>
        <end position="75"/>
    </location>
</feature>
<organism evidence="12 13">
    <name type="scientific">Caenorhabditis auriculariae</name>
    <dbReference type="NCBI Taxonomy" id="2777116"/>
    <lineage>
        <taxon>Eukaryota</taxon>
        <taxon>Metazoa</taxon>
        <taxon>Ecdysozoa</taxon>
        <taxon>Nematoda</taxon>
        <taxon>Chromadorea</taxon>
        <taxon>Rhabditida</taxon>
        <taxon>Rhabditina</taxon>
        <taxon>Rhabditomorpha</taxon>
        <taxon>Rhabditoidea</taxon>
        <taxon>Rhabditidae</taxon>
        <taxon>Peloderinae</taxon>
        <taxon>Caenorhabditis</taxon>
    </lineage>
</organism>
<protein>
    <recommendedName>
        <fullName evidence="14">Mitochondrial carrier protein</fullName>
    </recommendedName>
</protein>
<evidence type="ECO:0000256" key="10">
    <source>
        <dbReference type="RuleBase" id="RU000488"/>
    </source>
</evidence>
<evidence type="ECO:0008006" key="14">
    <source>
        <dbReference type="Google" id="ProtNLM"/>
    </source>
</evidence>
<comment type="similarity">
    <text evidence="2 10">Belongs to the mitochondrial carrier (TC 2.A.29) family.</text>
</comment>